<keyword evidence="2" id="KW-1185">Reference proteome</keyword>
<sequence length="117" mass="13285">MAGVPREHTDWMIHRFSGQTTRLLFDDFVSEPFDILDGFDQGDPGSVLYYLFYNMPLARIDSDSGIYIDDLHNLAIGDTLEETTQKIRDVVTRRGGVNEWGVESNSEFGATKDQVIH</sequence>
<reference evidence="1" key="1">
    <citation type="submission" date="2023-03" db="EMBL/GenBank/DDBJ databases">
        <title>Massive genome expansion in bonnet fungi (Mycena s.s.) driven by repeated elements and novel gene families across ecological guilds.</title>
        <authorList>
            <consortium name="Lawrence Berkeley National Laboratory"/>
            <person name="Harder C.B."/>
            <person name="Miyauchi S."/>
            <person name="Viragh M."/>
            <person name="Kuo A."/>
            <person name="Thoen E."/>
            <person name="Andreopoulos B."/>
            <person name="Lu D."/>
            <person name="Skrede I."/>
            <person name="Drula E."/>
            <person name="Henrissat B."/>
            <person name="Morin E."/>
            <person name="Kohler A."/>
            <person name="Barry K."/>
            <person name="LaButti K."/>
            <person name="Morin E."/>
            <person name="Salamov A."/>
            <person name="Lipzen A."/>
            <person name="Mereny Z."/>
            <person name="Hegedus B."/>
            <person name="Baldrian P."/>
            <person name="Stursova M."/>
            <person name="Weitz H."/>
            <person name="Taylor A."/>
            <person name="Grigoriev I.V."/>
            <person name="Nagy L.G."/>
            <person name="Martin F."/>
            <person name="Kauserud H."/>
        </authorList>
    </citation>
    <scope>NUCLEOTIDE SEQUENCE</scope>
    <source>
        <strain evidence="1">CBHHK067</strain>
    </source>
</reference>
<proteinExistence type="predicted"/>
<name>A0AAD7GY18_MYCRO</name>
<dbReference type="AlphaFoldDB" id="A0AAD7GY18"/>
<dbReference type="EMBL" id="JARKIE010000005">
    <property type="protein sequence ID" value="KAJ7707570.1"/>
    <property type="molecule type" value="Genomic_DNA"/>
</dbReference>
<dbReference type="Proteomes" id="UP001221757">
    <property type="component" value="Unassembled WGS sequence"/>
</dbReference>
<gene>
    <name evidence="1" type="ORF">B0H17DRAFT_849479</name>
</gene>
<organism evidence="1 2">
    <name type="scientific">Mycena rosella</name>
    <name type="common">Pink bonnet</name>
    <name type="synonym">Agaricus rosellus</name>
    <dbReference type="NCBI Taxonomy" id="1033263"/>
    <lineage>
        <taxon>Eukaryota</taxon>
        <taxon>Fungi</taxon>
        <taxon>Dikarya</taxon>
        <taxon>Basidiomycota</taxon>
        <taxon>Agaricomycotina</taxon>
        <taxon>Agaricomycetes</taxon>
        <taxon>Agaricomycetidae</taxon>
        <taxon>Agaricales</taxon>
        <taxon>Marasmiineae</taxon>
        <taxon>Mycenaceae</taxon>
        <taxon>Mycena</taxon>
    </lineage>
</organism>
<evidence type="ECO:0000313" key="1">
    <source>
        <dbReference type="EMBL" id="KAJ7707570.1"/>
    </source>
</evidence>
<feature type="non-terminal residue" evidence="1">
    <location>
        <position position="117"/>
    </location>
</feature>
<comment type="caution">
    <text evidence="1">The sequence shown here is derived from an EMBL/GenBank/DDBJ whole genome shotgun (WGS) entry which is preliminary data.</text>
</comment>
<accession>A0AAD7GY18</accession>
<evidence type="ECO:0000313" key="2">
    <source>
        <dbReference type="Proteomes" id="UP001221757"/>
    </source>
</evidence>
<protein>
    <submittedName>
        <fullName evidence="1">Uncharacterized protein</fullName>
    </submittedName>
</protein>